<dbReference type="Proteomes" id="UP000032534">
    <property type="component" value="Unassembled WGS sequence"/>
</dbReference>
<gene>
    <name evidence="1" type="ORF">QD47_19495</name>
</gene>
<dbReference type="EMBL" id="JTHP01000044">
    <property type="protein sequence ID" value="KJD43993.1"/>
    <property type="molecule type" value="Genomic_DNA"/>
</dbReference>
<reference evidence="1 2" key="1">
    <citation type="submission" date="2014-11" db="EMBL/GenBank/DDBJ databases">
        <title>Draft Genome Sequences of Paenibacillus polymyxa NRRL B-30509 and Paenibacillus terrae NRRL B-30644, Strains from a Poultry Environment that Produce Tridecaptin A and Paenicidins.</title>
        <authorList>
            <person name="van Belkum M.J."/>
            <person name="Lohans C.T."/>
            <person name="Vederas J.C."/>
        </authorList>
    </citation>
    <scope>NUCLEOTIDE SEQUENCE [LARGE SCALE GENOMIC DNA]</scope>
    <source>
        <strain evidence="1 2">NRRL B-30644</strain>
    </source>
</reference>
<dbReference type="RefSeq" id="WP_044647699.1">
    <property type="nucleotide sequence ID" value="NZ_JTHP01000044.1"/>
</dbReference>
<accession>A0A0D7WZ45</accession>
<evidence type="ECO:0000313" key="1">
    <source>
        <dbReference type="EMBL" id="KJD43993.1"/>
    </source>
</evidence>
<protein>
    <submittedName>
        <fullName evidence="1">Uncharacterized protein</fullName>
    </submittedName>
</protein>
<dbReference type="AlphaFoldDB" id="A0A0D7WZ45"/>
<dbReference type="PATRIC" id="fig|159743.3.peg.4346"/>
<organism evidence="1 2">
    <name type="scientific">Paenibacillus terrae</name>
    <dbReference type="NCBI Taxonomy" id="159743"/>
    <lineage>
        <taxon>Bacteria</taxon>
        <taxon>Bacillati</taxon>
        <taxon>Bacillota</taxon>
        <taxon>Bacilli</taxon>
        <taxon>Bacillales</taxon>
        <taxon>Paenibacillaceae</taxon>
        <taxon>Paenibacillus</taxon>
    </lineage>
</organism>
<keyword evidence="2" id="KW-1185">Reference proteome</keyword>
<sequence length="138" mass="16368">MGDFSELNIRLKLKVDTPKNIIEVLEYMASLRSQEPTILPEHPLFKAKRWASMLSTYNDPVGAPIKVSIFEKDWTDEGLFLFVRSVYKDRGEAELFFNWLYPFIDALWLEFLGFIKYDSRDHPYLIYYTDQGIRFIVN</sequence>
<evidence type="ECO:0000313" key="2">
    <source>
        <dbReference type="Proteomes" id="UP000032534"/>
    </source>
</evidence>
<name>A0A0D7WZ45_9BACL</name>
<comment type="caution">
    <text evidence="1">The sequence shown here is derived from an EMBL/GenBank/DDBJ whole genome shotgun (WGS) entry which is preliminary data.</text>
</comment>
<proteinExistence type="predicted"/>